<dbReference type="EMBL" id="CM046389">
    <property type="protein sequence ID" value="KAI8567571.1"/>
    <property type="molecule type" value="Genomic_DNA"/>
</dbReference>
<dbReference type="Proteomes" id="UP001062846">
    <property type="component" value="Chromosome 2"/>
</dbReference>
<evidence type="ECO:0000313" key="1">
    <source>
        <dbReference type="EMBL" id="KAI8567571.1"/>
    </source>
</evidence>
<reference evidence="1" key="1">
    <citation type="submission" date="2022-02" db="EMBL/GenBank/DDBJ databases">
        <title>Plant Genome Project.</title>
        <authorList>
            <person name="Zhang R.-G."/>
        </authorList>
    </citation>
    <scope>NUCLEOTIDE SEQUENCE</scope>
    <source>
        <strain evidence="1">AT1</strain>
    </source>
</reference>
<proteinExistence type="predicted"/>
<organism evidence="1 2">
    <name type="scientific">Rhododendron molle</name>
    <name type="common">Chinese azalea</name>
    <name type="synonym">Azalea mollis</name>
    <dbReference type="NCBI Taxonomy" id="49168"/>
    <lineage>
        <taxon>Eukaryota</taxon>
        <taxon>Viridiplantae</taxon>
        <taxon>Streptophyta</taxon>
        <taxon>Embryophyta</taxon>
        <taxon>Tracheophyta</taxon>
        <taxon>Spermatophyta</taxon>
        <taxon>Magnoliopsida</taxon>
        <taxon>eudicotyledons</taxon>
        <taxon>Gunneridae</taxon>
        <taxon>Pentapetalae</taxon>
        <taxon>asterids</taxon>
        <taxon>Ericales</taxon>
        <taxon>Ericaceae</taxon>
        <taxon>Ericoideae</taxon>
        <taxon>Rhodoreae</taxon>
        <taxon>Rhododendron</taxon>
    </lineage>
</organism>
<keyword evidence="2" id="KW-1185">Reference proteome</keyword>
<protein>
    <submittedName>
        <fullName evidence="1">Uncharacterized protein</fullName>
    </submittedName>
</protein>
<evidence type="ECO:0000313" key="2">
    <source>
        <dbReference type="Proteomes" id="UP001062846"/>
    </source>
</evidence>
<comment type="caution">
    <text evidence="1">The sequence shown here is derived from an EMBL/GenBank/DDBJ whole genome shotgun (WGS) entry which is preliminary data.</text>
</comment>
<name>A0ACC0PQX7_RHOML</name>
<gene>
    <name evidence="1" type="ORF">RHMOL_Rhmol02G0132300</name>
</gene>
<accession>A0ACC0PQX7</accession>
<sequence>MDYSLKVKNVAYDEHSDDDGYGDDDGHSHDDGHGNDDGLDDYQLDELTEEDVYEMIFDSDEVGERFYNAYVKVKGFSVRKDNIDKDSEGIVTLRK</sequence>